<sequence length="381" mass="39331">MPKTLAAPVLRAQVAHILIAAGSAPAEAEQVADNLVLANLSGHDSHGVGMVPRYVDAVAEGGLVPNAAVKVNLDAGSLMAMDGQRGYGQIVGVQAMALGIARAREVGSCIFTLAHAHHLGRIGHFAELAVAQGLVSLHFVNVLSRPVVAAWDGGDGRFGTNPCCIGVPLADAEPFILDFATSRVAQGKMRVAYNKGEQVPEGTLIDEHGRPTTDPGVVVVPQSNGLFGALMTFGEHKGYGLAVACELLGGALTGGGTWHRPADSGRAGPPQAAAAPSGGSDTREAASVGAMFQRSVFNGMLTVLIDPARLGTQASFEAEATAFVDWLKQSPPRAGAERVQIAGEPERRARAAREREGIWLDDATWAEIVAAGAKVGVAVGR</sequence>
<gene>
    <name evidence="5" type="ORF">DI563_02770</name>
</gene>
<dbReference type="Pfam" id="PF02615">
    <property type="entry name" value="Ldh_2"/>
    <property type="match status" value="1"/>
</dbReference>
<feature type="compositionally biased region" description="Low complexity" evidence="3">
    <location>
        <begin position="264"/>
        <end position="280"/>
    </location>
</feature>
<evidence type="ECO:0000256" key="3">
    <source>
        <dbReference type="SAM" id="MobiDB-lite"/>
    </source>
</evidence>
<dbReference type="InterPro" id="IPR043144">
    <property type="entry name" value="Mal/L-sulf/L-lact_DH-like_ah"/>
</dbReference>
<reference evidence="5 6" key="1">
    <citation type="submission" date="2017-08" db="EMBL/GenBank/DDBJ databases">
        <title>Infants hospitalized years apart are colonized by the same room-sourced microbial strains.</title>
        <authorList>
            <person name="Brooks B."/>
            <person name="Olm M.R."/>
            <person name="Firek B.A."/>
            <person name="Baker R."/>
            <person name="Thomas B.C."/>
            <person name="Morowitz M.J."/>
            <person name="Banfield J.F."/>
        </authorList>
    </citation>
    <scope>NUCLEOTIDE SEQUENCE [LARGE SCALE GENOMIC DNA]</scope>
    <source>
        <strain evidence="5">S2_005_003_R2_41</strain>
    </source>
</reference>
<dbReference type="PANTHER" id="PTHR11091:SF0">
    <property type="entry name" value="MALATE DEHYDROGENASE"/>
    <property type="match status" value="1"/>
</dbReference>
<evidence type="ECO:0000256" key="1">
    <source>
        <dbReference type="ARBA" id="ARBA00006056"/>
    </source>
</evidence>
<keyword evidence="4" id="KW-0732">Signal</keyword>
<dbReference type="InterPro" id="IPR036111">
    <property type="entry name" value="Mal/L-sulfo/L-lacto_DH-like_sf"/>
</dbReference>
<dbReference type="InterPro" id="IPR043143">
    <property type="entry name" value="Mal/L-sulf/L-lact_DH-like_NADP"/>
</dbReference>
<feature type="chain" id="PRO_5015892155" evidence="4">
    <location>
        <begin position="29"/>
        <end position="381"/>
    </location>
</feature>
<keyword evidence="2" id="KW-0560">Oxidoreductase</keyword>
<dbReference type="PANTHER" id="PTHR11091">
    <property type="entry name" value="OXIDOREDUCTASE-RELATED"/>
    <property type="match status" value="1"/>
</dbReference>
<comment type="caution">
    <text evidence="5">The sequence shown here is derived from an EMBL/GenBank/DDBJ whole genome shotgun (WGS) entry which is preliminary data.</text>
</comment>
<dbReference type="Proteomes" id="UP000249135">
    <property type="component" value="Unassembled WGS sequence"/>
</dbReference>
<name>A0A2W5QL86_VARPD</name>
<feature type="signal peptide" evidence="4">
    <location>
        <begin position="1"/>
        <end position="28"/>
    </location>
</feature>
<evidence type="ECO:0000256" key="4">
    <source>
        <dbReference type="SAM" id="SignalP"/>
    </source>
</evidence>
<dbReference type="InterPro" id="IPR003767">
    <property type="entry name" value="Malate/L-lactate_DH-like"/>
</dbReference>
<dbReference type="Gene3D" id="3.30.1370.60">
    <property type="entry name" value="Hypothetical oxidoreductase yiak, domain 2"/>
    <property type="match status" value="1"/>
</dbReference>
<comment type="similarity">
    <text evidence="1">Belongs to the LDH2/MDH2 oxidoreductase family.</text>
</comment>
<evidence type="ECO:0000313" key="5">
    <source>
        <dbReference type="EMBL" id="PZQ77746.1"/>
    </source>
</evidence>
<dbReference type="NCBIfam" id="NF007504">
    <property type="entry name" value="PRK10098.1"/>
    <property type="match status" value="1"/>
</dbReference>
<dbReference type="SUPFAM" id="SSF89733">
    <property type="entry name" value="L-sulfolactate dehydrogenase-like"/>
    <property type="match status" value="1"/>
</dbReference>
<protein>
    <submittedName>
        <fullName evidence="5">Malate/lactate/ureidoglycolate dehydrogenase</fullName>
    </submittedName>
</protein>
<organism evidence="5 6">
    <name type="scientific">Variovorax paradoxus</name>
    <dbReference type="NCBI Taxonomy" id="34073"/>
    <lineage>
        <taxon>Bacteria</taxon>
        <taxon>Pseudomonadati</taxon>
        <taxon>Pseudomonadota</taxon>
        <taxon>Betaproteobacteria</taxon>
        <taxon>Burkholderiales</taxon>
        <taxon>Comamonadaceae</taxon>
        <taxon>Variovorax</taxon>
    </lineage>
</organism>
<proteinExistence type="inferred from homology"/>
<feature type="region of interest" description="Disordered" evidence="3">
    <location>
        <begin position="259"/>
        <end position="285"/>
    </location>
</feature>
<accession>A0A2W5QL86</accession>
<dbReference type="AlphaFoldDB" id="A0A2W5QL86"/>
<evidence type="ECO:0000313" key="6">
    <source>
        <dbReference type="Proteomes" id="UP000249135"/>
    </source>
</evidence>
<dbReference type="GO" id="GO:0016491">
    <property type="term" value="F:oxidoreductase activity"/>
    <property type="evidence" value="ECO:0007669"/>
    <property type="project" value="UniProtKB-KW"/>
</dbReference>
<dbReference type="EMBL" id="QFPP01000011">
    <property type="protein sequence ID" value="PZQ77746.1"/>
    <property type="molecule type" value="Genomic_DNA"/>
</dbReference>
<dbReference type="Gene3D" id="1.10.1530.10">
    <property type="match status" value="1"/>
</dbReference>
<evidence type="ECO:0000256" key="2">
    <source>
        <dbReference type="ARBA" id="ARBA00023002"/>
    </source>
</evidence>